<dbReference type="Proteomes" id="UP000377224">
    <property type="component" value="Unassembled WGS sequence"/>
</dbReference>
<sequence length="1022" mass="114101">MNSTKEKDALLFAALSGPFKPGQALTTLKAASGPGEFAMAATRLADFCDTRPADAEGFWLIRTPARHALLEALSEPALVAGVAKRRRLETDQQTRDLLAVLLDEPPLSRAQIEETLQTAREREAFERIILALDRAGARAPSHDLLAQARAALVRLDREKKMAQVAERGFFGREMEYARVAAWLDFPALAPPASCLFLSGAPGIGKSTLLAESVRRTYAQQRPLILRLDFDRAGLDVQDLLGLTMEATRQLADQMDSGIKELQDARLKAGEVFDKEKASHSTQRHALPTTLVRRLGAAVASSRRPVLVVLDTLEVLRSRGETHPVRLFDWLDSLLEHGVKPMHVLAAGRGDALDSVQRIADKLSNSRPRHLEHFELMGLDHPAASEFLFKLGAPQRYWRELLELAQGNPLKLRLGAEIAKRTGDKRLPRRKRGEEISSAFLYRLLLSRIDDPLLKRLAHPGLIVRRINAQVIREVLAPALGLGKLTIEHAEKLWEQLATQHWLVEPDPGAPGFLKHRSDMRALLLPLLYSSSAVKSARVDAAALRWFAKLDQPWAQVETVYHQLQLTRVGNTLPSVPSQIAAQFDEQTLEELPRPVADGLRVIRGERTSELRGDWSTGSPGREAVIVRESLTILKRQDWVEGAYLARSIVSEGDLDVRSPAADAVRMLLWRSGQWAEAKRWLAERDRFTDSDADVYELPEELALVRLEMRAEFSPDRLRQRWREWQPGIERLAQAADSASDDCAHLGALALLMDNLSTPCEFTYRQKRNGNFAAAARNVWLDGSGDRAAGAVDFGYQRMARFIPQNATQNAFETGRVLATLTPYASFAKNLMVIPQNRELLGAAERFADMVGRAGGLIEQWPPEPVRMNSNDPLGTLTDIGLFADWAQASAFVGRDENLLLIGRAAERWRRTMAGNWSIGRRFGRWEQRPLLDNTVEARLRFLLGSKNPLQQAQEQLRVWDESMPSAALWSLLRKRINAPLAVQKGQSADPELPRVITRQLLSRAIPALFAPALTVLILHGEL</sequence>
<dbReference type="EMBL" id="CABVIN010000014">
    <property type="protein sequence ID" value="VVP56027.1"/>
    <property type="molecule type" value="Genomic_DNA"/>
</dbReference>
<gene>
    <name evidence="2" type="ORF">PS896_05704</name>
</gene>
<proteinExistence type="predicted"/>
<name>A0A5E7Q5F5_PSEFL</name>
<dbReference type="AlphaFoldDB" id="A0A5E7Q5F5"/>
<feature type="domain" description="Orc1-like AAA ATPase" evidence="1">
    <location>
        <begin position="169"/>
        <end position="319"/>
    </location>
</feature>
<dbReference type="Pfam" id="PF13191">
    <property type="entry name" value="AAA_16"/>
    <property type="match status" value="1"/>
</dbReference>
<dbReference type="RefSeq" id="WP_150648805.1">
    <property type="nucleotide sequence ID" value="NZ_CABVIN010000014.1"/>
</dbReference>
<dbReference type="SUPFAM" id="SSF52540">
    <property type="entry name" value="P-loop containing nucleoside triphosphate hydrolases"/>
    <property type="match status" value="1"/>
</dbReference>
<organism evidence="2 3">
    <name type="scientific">Pseudomonas fluorescens</name>
    <dbReference type="NCBI Taxonomy" id="294"/>
    <lineage>
        <taxon>Bacteria</taxon>
        <taxon>Pseudomonadati</taxon>
        <taxon>Pseudomonadota</taxon>
        <taxon>Gammaproteobacteria</taxon>
        <taxon>Pseudomonadales</taxon>
        <taxon>Pseudomonadaceae</taxon>
        <taxon>Pseudomonas</taxon>
    </lineage>
</organism>
<dbReference type="InterPro" id="IPR041664">
    <property type="entry name" value="AAA_16"/>
</dbReference>
<evidence type="ECO:0000313" key="2">
    <source>
        <dbReference type="EMBL" id="VVP56027.1"/>
    </source>
</evidence>
<evidence type="ECO:0000313" key="3">
    <source>
        <dbReference type="Proteomes" id="UP000377224"/>
    </source>
</evidence>
<reference evidence="2 3" key="1">
    <citation type="submission" date="2019-09" db="EMBL/GenBank/DDBJ databases">
        <authorList>
            <person name="Chandra G."/>
            <person name="Truman W A."/>
        </authorList>
    </citation>
    <scope>NUCLEOTIDE SEQUENCE [LARGE SCALE GENOMIC DNA]</scope>
    <source>
        <strain evidence="2">PS896</strain>
    </source>
</reference>
<dbReference type="InterPro" id="IPR027417">
    <property type="entry name" value="P-loop_NTPase"/>
</dbReference>
<accession>A0A5E7Q5F5</accession>
<protein>
    <recommendedName>
        <fullName evidence="1">Orc1-like AAA ATPase domain-containing protein</fullName>
    </recommendedName>
</protein>
<dbReference type="Gene3D" id="3.40.50.300">
    <property type="entry name" value="P-loop containing nucleotide triphosphate hydrolases"/>
    <property type="match status" value="1"/>
</dbReference>
<evidence type="ECO:0000259" key="1">
    <source>
        <dbReference type="Pfam" id="PF13191"/>
    </source>
</evidence>